<protein>
    <recommendedName>
        <fullName evidence="1">Gp5/Type VI secretion system Vgr protein OB-fold domain-containing protein</fullName>
    </recommendedName>
</protein>
<dbReference type="AlphaFoldDB" id="A0A6S7AXI0"/>
<reference evidence="2 3" key="1">
    <citation type="submission" date="2020-04" db="EMBL/GenBank/DDBJ databases">
        <authorList>
            <person name="De Canck E."/>
        </authorList>
    </citation>
    <scope>NUCLEOTIDE SEQUENCE [LARGE SCALE GENOMIC DNA]</scope>
    <source>
        <strain evidence="2 3">LMG 28614</strain>
    </source>
</reference>
<dbReference type="Gene3D" id="2.40.50.230">
    <property type="entry name" value="Gp5 N-terminal domain"/>
    <property type="match status" value="1"/>
</dbReference>
<dbReference type="Pfam" id="PF04717">
    <property type="entry name" value="Phage_base_V"/>
    <property type="match status" value="1"/>
</dbReference>
<organism evidence="2 3">
    <name type="scientific">Paraburkholderia ultramafica</name>
    <dbReference type="NCBI Taxonomy" id="1544867"/>
    <lineage>
        <taxon>Bacteria</taxon>
        <taxon>Pseudomonadati</taxon>
        <taxon>Pseudomonadota</taxon>
        <taxon>Betaproteobacteria</taxon>
        <taxon>Burkholderiales</taxon>
        <taxon>Burkholderiaceae</taxon>
        <taxon>Paraburkholderia</taxon>
    </lineage>
</organism>
<evidence type="ECO:0000313" key="3">
    <source>
        <dbReference type="Proteomes" id="UP000494365"/>
    </source>
</evidence>
<feature type="domain" description="Gp5/Type VI secretion system Vgr protein OB-fold" evidence="1">
    <location>
        <begin position="18"/>
        <end position="92"/>
    </location>
</feature>
<accession>A0A6S7AXI0</accession>
<name>A0A6S7AXI0_9BURK</name>
<dbReference type="SUPFAM" id="SSF69255">
    <property type="entry name" value="gp5 N-terminal domain-like"/>
    <property type="match status" value="1"/>
</dbReference>
<dbReference type="InterPro" id="IPR006531">
    <property type="entry name" value="Gp5/Vgr_OB"/>
</dbReference>
<dbReference type="Proteomes" id="UP000494365">
    <property type="component" value="Unassembled WGS sequence"/>
</dbReference>
<evidence type="ECO:0000313" key="2">
    <source>
        <dbReference type="EMBL" id="CAB3778764.1"/>
    </source>
</evidence>
<dbReference type="EMBL" id="CADIKK010000002">
    <property type="protein sequence ID" value="CAB3778764.1"/>
    <property type="molecule type" value="Genomic_DNA"/>
</dbReference>
<gene>
    <name evidence="2" type="ORF">LMG28614_00721</name>
</gene>
<keyword evidence="3" id="KW-1185">Reference proteome</keyword>
<sequence length="177" mass="19460">MSTVARSRSTDQRYYGVYEGVVSDVNDPGHEGRIKIKMPWFDREMETDWCRLRQFFAGNGHGAFFVPEVGNEVLLAFIQGDMRQPIILGGLYNGVDKPPSEDPRERMICSKNGHKIRFIDSTPSNGDLGALIIEDAHGNRVTLSNGKIALHATALLEVVGAIVTINGRVVQPGPSPI</sequence>
<dbReference type="InterPro" id="IPR037026">
    <property type="entry name" value="Vgr_OB-fold_dom_sf"/>
</dbReference>
<dbReference type="RefSeq" id="WP_175148175.1">
    <property type="nucleotide sequence ID" value="NZ_CADIKK010000002.1"/>
</dbReference>
<evidence type="ECO:0000259" key="1">
    <source>
        <dbReference type="Pfam" id="PF04717"/>
    </source>
</evidence>
<proteinExistence type="predicted"/>